<dbReference type="InterPro" id="IPR051761">
    <property type="entry name" value="MLP-like_ligand-binding"/>
</dbReference>
<comment type="caution">
    <text evidence="2">The sequence shown here is derived from an EMBL/GenBank/DDBJ whole genome shotgun (WGS) entry which is preliminary data.</text>
</comment>
<dbReference type="Gene3D" id="3.30.530.20">
    <property type="match status" value="1"/>
</dbReference>
<gene>
    <name evidence="2" type="ORF">T459_33300</name>
</gene>
<dbReference type="GO" id="GO:0006952">
    <property type="term" value="P:defense response"/>
    <property type="evidence" value="ECO:0007669"/>
    <property type="project" value="InterPro"/>
</dbReference>
<dbReference type="Gramene" id="PHT62852">
    <property type="protein sequence ID" value="PHT62852"/>
    <property type="gene ID" value="T459_33300"/>
</dbReference>
<dbReference type="SMART" id="SM01037">
    <property type="entry name" value="Bet_v_1"/>
    <property type="match status" value="1"/>
</dbReference>
<protein>
    <recommendedName>
        <fullName evidence="1">Bet v I/Major latex protein domain-containing protein</fullName>
    </recommendedName>
</protein>
<organism evidence="2 3">
    <name type="scientific">Capsicum annuum</name>
    <name type="common">Capsicum pepper</name>
    <dbReference type="NCBI Taxonomy" id="4072"/>
    <lineage>
        <taxon>Eukaryota</taxon>
        <taxon>Viridiplantae</taxon>
        <taxon>Streptophyta</taxon>
        <taxon>Embryophyta</taxon>
        <taxon>Tracheophyta</taxon>
        <taxon>Spermatophyta</taxon>
        <taxon>Magnoliopsida</taxon>
        <taxon>eudicotyledons</taxon>
        <taxon>Gunneridae</taxon>
        <taxon>Pentapetalae</taxon>
        <taxon>asterids</taxon>
        <taxon>lamiids</taxon>
        <taxon>Solanales</taxon>
        <taxon>Solanaceae</taxon>
        <taxon>Solanoideae</taxon>
        <taxon>Capsiceae</taxon>
        <taxon>Capsicum</taxon>
    </lineage>
</organism>
<reference evidence="2 3" key="2">
    <citation type="journal article" date="2017" name="Genome Biol.">
        <title>New reference genome sequences of hot pepper reveal the massive evolution of plant disease-resistance genes by retroduplication.</title>
        <authorList>
            <person name="Kim S."/>
            <person name="Park J."/>
            <person name="Yeom S.I."/>
            <person name="Kim Y.M."/>
            <person name="Seo E."/>
            <person name="Kim K.T."/>
            <person name="Kim M.S."/>
            <person name="Lee J.M."/>
            <person name="Cheong K."/>
            <person name="Shin H.S."/>
            <person name="Kim S.B."/>
            <person name="Han K."/>
            <person name="Lee J."/>
            <person name="Park M."/>
            <person name="Lee H.A."/>
            <person name="Lee H.Y."/>
            <person name="Lee Y."/>
            <person name="Oh S."/>
            <person name="Lee J.H."/>
            <person name="Choi E."/>
            <person name="Choi E."/>
            <person name="Lee S.E."/>
            <person name="Jeon J."/>
            <person name="Kim H."/>
            <person name="Choi G."/>
            <person name="Song H."/>
            <person name="Lee J."/>
            <person name="Lee S.C."/>
            <person name="Kwon J.K."/>
            <person name="Lee H.Y."/>
            <person name="Koo N."/>
            <person name="Hong Y."/>
            <person name="Kim R.W."/>
            <person name="Kang W.H."/>
            <person name="Huh J.H."/>
            <person name="Kang B.C."/>
            <person name="Yang T.J."/>
            <person name="Lee Y.H."/>
            <person name="Bennetzen J.L."/>
            <person name="Choi D."/>
        </authorList>
    </citation>
    <scope>NUCLEOTIDE SEQUENCE [LARGE SCALE GENOMIC DNA]</scope>
    <source>
        <strain evidence="3">cv. CM334</strain>
    </source>
</reference>
<dbReference type="PANTHER" id="PTHR31907">
    <property type="entry name" value="MLP-LIKE PROTEIN 423"/>
    <property type="match status" value="1"/>
</dbReference>
<sequence>MGVKGKLIGSIEVKCGGHLIHDIFHTNPRHILNISPSKLSHFEMDHEGESLKIGSIVNWKYNDDGSEKDKTIKEVIEAIDVEKKSITWKVIGGDVLELYNSLSIITSCEGEWTTCTFVYEKKTEDTPEPLVPFGLLLNVLKDIEAHHLK</sequence>
<evidence type="ECO:0000313" key="3">
    <source>
        <dbReference type="Proteomes" id="UP000222542"/>
    </source>
</evidence>
<name>A0A1U8ESJ2_CAPAN</name>
<accession>A0A1U8ESJ2</accession>
<feature type="domain" description="Bet v I/Major latex protein" evidence="1">
    <location>
        <begin position="2"/>
        <end position="149"/>
    </location>
</feature>
<evidence type="ECO:0000313" key="2">
    <source>
        <dbReference type="EMBL" id="PHT62852.1"/>
    </source>
</evidence>
<proteinExistence type="predicted"/>
<dbReference type="KEGG" id="cann:107850294"/>
<dbReference type="SUPFAM" id="SSF55961">
    <property type="entry name" value="Bet v1-like"/>
    <property type="match status" value="1"/>
</dbReference>
<reference evidence="2 3" key="1">
    <citation type="journal article" date="2014" name="Nat. Genet.">
        <title>Genome sequence of the hot pepper provides insights into the evolution of pungency in Capsicum species.</title>
        <authorList>
            <person name="Kim S."/>
            <person name="Park M."/>
            <person name="Yeom S.I."/>
            <person name="Kim Y.M."/>
            <person name="Lee J.M."/>
            <person name="Lee H.A."/>
            <person name="Seo E."/>
            <person name="Choi J."/>
            <person name="Cheong K."/>
            <person name="Kim K.T."/>
            <person name="Jung K."/>
            <person name="Lee G.W."/>
            <person name="Oh S.K."/>
            <person name="Bae C."/>
            <person name="Kim S.B."/>
            <person name="Lee H.Y."/>
            <person name="Kim S.Y."/>
            <person name="Kim M.S."/>
            <person name="Kang B.C."/>
            <person name="Jo Y.D."/>
            <person name="Yang H.B."/>
            <person name="Jeong H.J."/>
            <person name="Kang W.H."/>
            <person name="Kwon J.K."/>
            <person name="Shin C."/>
            <person name="Lim J.Y."/>
            <person name="Park J.H."/>
            <person name="Huh J.H."/>
            <person name="Kim J.S."/>
            <person name="Kim B.D."/>
            <person name="Cohen O."/>
            <person name="Paran I."/>
            <person name="Suh M.C."/>
            <person name="Lee S.B."/>
            <person name="Kim Y.K."/>
            <person name="Shin Y."/>
            <person name="Noh S.J."/>
            <person name="Park J."/>
            <person name="Seo Y.S."/>
            <person name="Kwon S.Y."/>
            <person name="Kim H.A."/>
            <person name="Park J.M."/>
            <person name="Kim H.J."/>
            <person name="Choi S.B."/>
            <person name="Bosland P.W."/>
            <person name="Reeves G."/>
            <person name="Jo S.H."/>
            <person name="Lee B.W."/>
            <person name="Cho H.T."/>
            <person name="Choi H.S."/>
            <person name="Lee M.S."/>
            <person name="Yu Y."/>
            <person name="Do Choi Y."/>
            <person name="Park B.S."/>
            <person name="van Deynze A."/>
            <person name="Ashrafi H."/>
            <person name="Hill T."/>
            <person name="Kim W.T."/>
            <person name="Pai H.S."/>
            <person name="Ahn H.K."/>
            <person name="Yeam I."/>
            <person name="Giovannoni J.J."/>
            <person name="Rose J.K."/>
            <person name="Sorensen I."/>
            <person name="Lee S.J."/>
            <person name="Kim R.W."/>
            <person name="Choi I.Y."/>
            <person name="Choi B.S."/>
            <person name="Lim J.S."/>
            <person name="Lee Y.H."/>
            <person name="Choi D."/>
        </authorList>
    </citation>
    <scope>NUCLEOTIDE SEQUENCE [LARGE SCALE GENOMIC DNA]</scope>
    <source>
        <strain evidence="3">cv. CM334</strain>
    </source>
</reference>
<dbReference type="SMR" id="A0A1U8ESJ2"/>
<dbReference type="OrthoDB" id="1252351at2759"/>
<keyword evidence="3" id="KW-1185">Reference proteome</keyword>
<dbReference type="Pfam" id="PF00407">
    <property type="entry name" value="Bet_v_1"/>
    <property type="match status" value="1"/>
</dbReference>
<dbReference type="EMBL" id="AYRZ02000054">
    <property type="protein sequence ID" value="PHT62852.1"/>
    <property type="molecule type" value="Genomic_DNA"/>
</dbReference>
<dbReference type="AlphaFoldDB" id="A0A1U8ESJ2"/>
<dbReference type="InterPro" id="IPR023393">
    <property type="entry name" value="START-like_dom_sf"/>
</dbReference>
<dbReference type="Proteomes" id="UP000222542">
    <property type="component" value="Unassembled WGS sequence"/>
</dbReference>
<dbReference type="OMA" id="ITACEHE"/>
<dbReference type="InterPro" id="IPR000916">
    <property type="entry name" value="Bet_v_I/MLP"/>
</dbReference>
<evidence type="ECO:0000259" key="1">
    <source>
        <dbReference type="SMART" id="SM01037"/>
    </source>
</evidence>